<dbReference type="PRINTS" id="PR00723">
    <property type="entry name" value="SUBTILISIN"/>
</dbReference>
<dbReference type="Gene3D" id="3.40.50.200">
    <property type="entry name" value="Peptidase S8/S53 domain"/>
    <property type="match status" value="1"/>
</dbReference>
<dbReference type="Pfam" id="PF00082">
    <property type="entry name" value="Peptidase_S8"/>
    <property type="match status" value="1"/>
</dbReference>
<keyword evidence="7" id="KW-0732">Signal</keyword>
<feature type="chain" id="PRO_5013015738" evidence="7">
    <location>
        <begin position="34"/>
        <end position="1148"/>
    </location>
</feature>
<dbReference type="InterPro" id="IPR000209">
    <property type="entry name" value="Peptidase_S8/S53_dom"/>
</dbReference>
<dbReference type="EMBL" id="PDJJ01000001">
    <property type="protein sequence ID" value="PFG41445.1"/>
    <property type="molecule type" value="Genomic_DNA"/>
</dbReference>
<comment type="caution">
    <text evidence="9">The sequence shown here is derived from an EMBL/GenBank/DDBJ whole genome shotgun (WGS) entry which is preliminary data.</text>
</comment>
<dbReference type="PROSITE" id="PS00138">
    <property type="entry name" value="SUBTILASE_SER"/>
    <property type="match status" value="1"/>
</dbReference>
<name>A0A2A9ET88_9MICO</name>
<dbReference type="InterPro" id="IPR023828">
    <property type="entry name" value="Peptidase_S8_Ser-AS"/>
</dbReference>
<dbReference type="GO" id="GO:0006508">
    <property type="term" value="P:proteolysis"/>
    <property type="evidence" value="ECO:0007669"/>
    <property type="project" value="UniProtKB-KW"/>
</dbReference>
<feature type="active site" description="Charge relay system" evidence="5 6">
    <location>
        <position position="287"/>
    </location>
</feature>
<dbReference type="PANTHER" id="PTHR43806:SF65">
    <property type="entry name" value="SERINE PROTEASE APRX"/>
    <property type="match status" value="1"/>
</dbReference>
<evidence type="ECO:0000256" key="6">
    <source>
        <dbReference type="PROSITE-ProRule" id="PRU01240"/>
    </source>
</evidence>
<evidence type="ECO:0000256" key="1">
    <source>
        <dbReference type="ARBA" id="ARBA00011073"/>
    </source>
</evidence>
<dbReference type="PROSITE" id="PS51892">
    <property type="entry name" value="SUBTILASE"/>
    <property type="match status" value="1"/>
</dbReference>
<dbReference type="OrthoDB" id="9813435at2"/>
<keyword evidence="10" id="KW-1185">Reference proteome</keyword>
<dbReference type="InterPro" id="IPR050131">
    <property type="entry name" value="Peptidase_S8_subtilisin-like"/>
</dbReference>
<dbReference type="PANTHER" id="PTHR43806">
    <property type="entry name" value="PEPTIDASE S8"/>
    <property type="match status" value="1"/>
</dbReference>
<protein>
    <submittedName>
        <fullName evidence="9">Subtilisin family serine protease</fullName>
    </submittedName>
</protein>
<evidence type="ECO:0000256" key="2">
    <source>
        <dbReference type="ARBA" id="ARBA00022670"/>
    </source>
</evidence>
<evidence type="ECO:0000259" key="8">
    <source>
        <dbReference type="Pfam" id="PF00082"/>
    </source>
</evidence>
<gene>
    <name evidence="9" type="ORF">ATJ88_0084</name>
</gene>
<dbReference type="InterPro" id="IPR022398">
    <property type="entry name" value="Peptidase_S8_His-AS"/>
</dbReference>
<feature type="active site" description="Charge relay system" evidence="5 6">
    <location>
        <position position="457"/>
    </location>
</feature>
<dbReference type="RefSeq" id="WP_141538579.1">
    <property type="nucleotide sequence ID" value="NZ_PDJJ01000001.1"/>
</dbReference>
<dbReference type="InterPro" id="IPR036852">
    <property type="entry name" value="Peptidase_S8/S53_dom_sf"/>
</dbReference>
<dbReference type="GO" id="GO:0004252">
    <property type="term" value="F:serine-type endopeptidase activity"/>
    <property type="evidence" value="ECO:0007669"/>
    <property type="project" value="UniProtKB-UniRule"/>
</dbReference>
<evidence type="ECO:0000313" key="10">
    <source>
        <dbReference type="Proteomes" id="UP000224130"/>
    </source>
</evidence>
<feature type="active site" description="Charge relay system" evidence="5 6">
    <location>
        <position position="256"/>
    </location>
</feature>
<sequence>MSRPPSARLQRSLAAAGAVAAVAATSFVLPSSAADDPDLGVPGDALFSTAGRADDAATGPTTTPVTLVTGDTVLLTVAADGSPTVAVPGDVEVVTKRVGDDLYVYPTSVLDAVRDDRLDPELFNVTGLVAQGYGDTERDDLPLIVSGAVPASRAAGVTSTAELESIGATAVTVDKDGAGALLGRLLGTARSAGTAQKVWLDAMVPALDDPTSDLVTSTSVPAATALDPGTGVEQTGAPLAWDRGLTGAGVTVAVLDSGYDATHPDLEGRVVGTADFTGRGMTDSGGHGTHVASTIAGTGAADPSRVGMAPDADLLVGHVLNDTGGQLSWIVDGMEWAVESGADVVNMSLGSRDSSDCTDPLSLAAQELTTTSDTLFVVAAGNDGSARSTVASPACVEGVLTVAAVDADGATAPFSSRGATVGEHRVKPDVAAPGVQVVGAWATSPGGVRYRAMSGTSMASPHVAGAAAMVRQAHPGWTAAQVKAAITAGVKDERADGVYAQGAGELWVPGAVDAEVTTPSGVLLGAFDWPHGRDQRTTTSVTYTNGSDEDVRVSVAVADLLGADGGTVPSSLVQVDHRPVVVPAGGSVDVPVSVRPDLPLRDDAYGEIGARLVATVTDAAGSRSTVTTAVGAWVEPETVEVTFRVLDGLGEPATRGVLDVTDLHQPTRSYTPLTGTDQTLALRAGEHSVAALVRTDDADGAEWASISVPSAILDRDRTVVLDARDAVPVTVEADRPLDLTSGSLVAQRTWDDTWIVETAVRANGTTFAVAPTAAVRRGTFTQATFLRGLEPGTPEADSPYVYNLAFVEEGRVGTDQARTAHDADLATVTEHWYAQRDGWRAVEVAQVVPAQGGIVTVSGTGAINTPTTRTAYYSPDVPWRQSASSTTRMAETWTDPVRTYGAGEQRSTDWFKLPTSTALPADASGAPGRVAERQGTLVGFAFPHWQDTVDGRFGEAGFRDVGNVQVWVDGVYRGASAFPRAQLTVAPGSHEIRMLLTQLRWGRGDTWELGTGAMTTFRFVSDQPDGDEVAALPVAIPRYDADVDDHNRAPAEDGFPVAVELHGQDGYDPGAVVQMSAQFTFEKIDVRGSKAPSEYTWTDARVERRDGRWVVLVDNAGRSGETVSLHVSTTDEHGSAVDQYLIDLYAVG</sequence>
<feature type="signal peptide" evidence="7">
    <location>
        <begin position="1"/>
        <end position="33"/>
    </location>
</feature>
<accession>A0A2A9ET88</accession>
<proteinExistence type="inferred from homology"/>
<dbReference type="AlphaFoldDB" id="A0A2A9ET88"/>
<evidence type="ECO:0000256" key="4">
    <source>
        <dbReference type="ARBA" id="ARBA00022825"/>
    </source>
</evidence>
<keyword evidence="4 6" id="KW-0720">Serine protease</keyword>
<evidence type="ECO:0000256" key="3">
    <source>
        <dbReference type="ARBA" id="ARBA00022801"/>
    </source>
</evidence>
<feature type="domain" description="Peptidase S8/S53" evidence="8">
    <location>
        <begin position="247"/>
        <end position="490"/>
    </location>
</feature>
<evidence type="ECO:0000256" key="7">
    <source>
        <dbReference type="SAM" id="SignalP"/>
    </source>
</evidence>
<dbReference type="InterPro" id="IPR015500">
    <property type="entry name" value="Peptidase_S8_subtilisin-rel"/>
</dbReference>
<reference evidence="9 10" key="1">
    <citation type="submission" date="2017-10" db="EMBL/GenBank/DDBJ databases">
        <title>Sequencing the genomes of 1000 actinobacteria strains.</title>
        <authorList>
            <person name="Klenk H.-P."/>
        </authorList>
    </citation>
    <scope>NUCLEOTIDE SEQUENCE [LARGE SCALE GENOMIC DNA]</scope>
    <source>
        <strain evidence="9 10">DSM 21863</strain>
    </source>
</reference>
<evidence type="ECO:0000313" key="9">
    <source>
        <dbReference type="EMBL" id="PFG41445.1"/>
    </source>
</evidence>
<organism evidence="9 10">
    <name type="scientific">Isoptericola jiangsuensis</name>
    <dbReference type="NCBI Taxonomy" id="548579"/>
    <lineage>
        <taxon>Bacteria</taxon>
        <taxon>Bacillati</taxon>
        <taxon>Actinomycetota</taxon>
        <taxon>Actinomycetes</taxon>
        <taxon>Micrococcales</taxon>
        <taxon>Promicromonosporaceae</taxon>
        <taxon>Isoptericola</taxon>
    </lineage>
</organism>
<keyword evidence="3 6" id="KW-0378">Hydrolase</keyword>
<evidence type="ECO:0000256" key="5">
    <source>
        <dbReference type="PIRSR" id="PIRSR615500-1"/>
    </source>
</evidence>
<comment type="similarity">
    <text evidence="1 6">Belongs to the peptidase S8 family.</text>
</comment>
<keyword evidence="2 6" id="KW-0645">Protease</keyword>
<dbReference type="PROSITE" id="PS00137">
    <property type="entry name" value="SUBTILASE_HIS"/>
    <property type="match status" value="1"/>
</dbReference>
<dbReference type="Proteomes" id="UP000224130">
    <property type="component" value="Unassembled WGS sequence"/>
</dbReference>
<dbReference type="SUPFAM" id="SSF52743">
    <property type="entry name" value="Subtilisin-like"/>
    <property type="match status" value="1"/>
</dbReference>